<keyword evidence="2" id="KW-1185">Reference proteome</keyword>
<gene>
    <name evidence="1" type="ORF">BV25DRAFT_1836611</name>
</gene>
<comment type="caution">
    <text evidence="1">The sequence shown here is derived from an EMBL/GenBank/DDBJ whole genome shotgun (WGS) entry which is preliminary data.</text>
</comment>
<protein>
    <submittedName>
        <fullName evidence="1">Uncharacterized protein</fullName>
    </submittedName>
</protein>
<reference evidence="1" key="1">
    <citation type="submission" date="2021-03" db="EMBL/GenBank/DDBJ databases">
        <authorList>
            <consortium name="DOE Joint Genome Institute"/>
            <person name="Ahrendt S."/>
            <person name="Looney B.P."/>
            <person name="Miyauchi S."/>
            <person name="Morin E."/>
            <person name="Drula E."/>
            <person name="Courty P.E."/>
            <person name="Chicoki N."/>
            <person name="Fauchery L."/>
            <person name="Kohler A."/>
            <person name="Kuo A."/>
            <person name="Labutti K."/>
            <person name="Pangilinan J."/>
            <person name="Lipzen A."/>
            <person name="Riley R."/>
            <person name="Andreopoulos W."/>
            <person name="He G."/>
            <person name="Johnson J."/>
            <person name="Barry K.W."/>
            <person name="Grigoriev I.V."/>
            <person name="Nagy L."/>
            <person name="Hibbett D."/>
            <person name="Henrissat B."/>
            <person name="Matheny P.B."/>
            <person name="Labbe J."/>
            <person name="Martin F."/>
        </authorList>
    </citation>
    <scope>NUCLEOTIDE SEQUENCE</scope>
    <source>
        <strain evidence="1">HHB10654</strain>
    </source>
</reference>
<accession>A0ACB8T8V7</accession>
<sequence>MVIKLPSRSLHSVSTMFRDAITTRSSQTPRTCNPKISGKWRRAYGDRATRQCIATTSAKVGATYPYRNRYIGGGGRPERRETLLEEPKKARRFFNPSMTFDRASREQRLPERTAPLRPGLRETPMHQKKTRYLDGLLLRVNLSIPACPVARDIPLSCRQVHEDVIEVGTRVENGAIPDGSRSASTSEDKLSACGTERKEGVTPAITKTDGVARGCRRMKVVRDDNVKKVMMGRRGAGEWNVRLEARIAKSHEDGKKKARGKNKESERQGPEVTLGQGWAVQCSDRR</sequence>
<evidence type="ECO:0000313" key="1">
    <source>
        <dbReference type="EMBL" id="KAI0065334.1"/>
    </source>
</evidence>
<evidence type="ECO:0000313" key="2">
    <source>
        <dbReference type="Proteomes" id="UP000814140"/>
    </source>
</evidence>
<name>A0ACB8T8V7_9AGAM</name>
<dbReference type="EMBL" id="MU277196">
    <property type="protein sequence ID" value="KAI0065334.1"/>
    <property type="molecule type" value="Genomic_DNA"/>
</dbReference>
<proteinExistence type="predicted"/>
<organism evidence="1 2">
    <name type="scientific">Artomyces pyxidatus</name>
    <dbReference type="NCBI Taxonomy" id="48021"/>
    <lineage>
        <taxon>Eukaryota</taxon>
        <taxon>Fungi</taxon>
        <taxon>Dikarya</taxon>
        <taxon>Basidiomycota</taxon>
        <taxon>Agaricomycotina</taxon>
        <taxon>Agaricomycetes</taxon>
        <taxon>Russulales</taxon>
        <taxon>Auriscalpiaceae</taxon>
        <taxon>Artomyces</taxon>
    </lineage>
</organism>
<reference evidence="1" key="2">
    <citation type="journal article" date="2022" name="New Phytol.">
        <title>Evolutionary transition to the ectomycorrhizal habit in the genomes of a hyperdiverse lineage of mushroom-forming fungi.</title>
        <authorList>
            <person name="Looney B."/>
            <person name="Miyauchi S."/>
            <person name="Morin E."/>
            <person name="Drula E."/>
            <person name="Courty P.E."/>
            <person name="Kohler A."/>
            <person name="Kuo A."/>
            <person name="LaButti K."/>
            <person name="Pangilinan J."/>
            <person name="Lipzen A."/>
            <person name="Riley R."/>
            <person name="Andreopoulos W."/>
            <person name="He G."/>
            <person name="Johnson J."/>
            <person name="Nolan M."/>
            <person name="Tritt A."/>
            <person name="Barry K.W."/>
            <person name="Grigoriev I.V."/>
            <person name="Nagy L.G."/>
            <person name="Hibbett D."/>
            <person name="Henrissat B."/>
            <person name="Matheny P.B."/>
            <person name="Labbe J."/>
            <person name="Martin F.M."/>
        </authorList>
    </citation>
    <scope>NUCLEOTIDE SEQUENCE</scope>
    <source>
        <strain evidence="1">HHB10654</strain>
    </source>
</reference>
<dbReference type="Proteomes" id="UP000814140">
    <property type="component" value="Unassembled WGS sequence"/>
</dbReference>